<dbReference type="FunFam" id="3.40.30.10:FF:000213">
    <property type="entry name" value="APD1p protein"/>
    <property type="match status" value="1"/>
</dbReference>
<evidence type="ECO:0000313" key="3">
    <source>
        <dbReference type="EMBL" id="RZC58966.1"/>
    </source>
</evidence>
<feature type="domain" description="N-acetyltransferase" evidence="2">
    <location>
        <begin position="267"/>
        <end position="382"/>
    </location>
</feature>
<evidence type="ECO:0000256" key="1">
    <source>
        <dbReference type="SAM" id="MobiDB-lite"/>
    </source>
</evidence>
<dbReference type="GO" id="GO:0016747">
    <property type="term" value="F:acyltransferase activity, transferring groups other than amino-acyl groups"/>
    <property type="evidence" value="ECO:0007669"/>
    <property type="project" value="InterPro"/>
</dbReference>
<dbReference type="CDD" id="cd03062">
    <property type="entry name" value="TRX_Fd_Sucrase"/>
    <property type="match status" value="1"/>
</dbReference>
<accession>A0A4Y7JEL2</accession>
<dbReference type="Pfam" id="PF13302">
    <property type="entry name" value="Acetyltransf_3"/>
    <property type="match status" value="1"/>
</dbReference>
<dbReference type="Pfam" id="PF06999">
    <property type="entry name" value="Suc_Fer-like"/>
    <property type="match status" value="1"/>
</dbReference>
<organism evidence="3 4">
    <name type="scientific">Papaver somniferum</name>
    <name type="common">Opium poppy</name>
    <dbReference type="NCBI Taxonomy" id="3469"/>
    <lineage>
        <taxon>Eukaryota</taxon>
        <taxon>Viridiplantae</taxon>
        <taxon>Streptophyta</taxon>
        <taxon>Embryophyta</taxon>
        <taxon>Tracheophyta</taxon>
        <taxon>Spermatophyta</taxon>
        <taxon>Magnoliopsida</taxon>
        <taxon>Ranunculales</taxon>
        <taxon>Papaveraceae</taxon>
        <taxon>Papaveroideae</taxon>
        <taxon>Papaver</taxon>
    </lineage>
</organism>
<feature type="region of interest" description="Disordered" evidence="1">
    <location>
        <begin position="221"/>
        <end position="245"/>
    </location>
</feature>
<dbReference type="InterPro" id="IPR016181">
    <property type="entry name" value="Acyl_CoA_acyltransferase"/>
</dbReference>
<keyword evidence="4" id="KW-1185">Reference proteome</keyword>
<dbReference type="PANTHER" id="PTHR31902">
    <property type="entry name" value="ACTIN PATCHES DISTAL PROTEIN 1"/>
    <property type="match status" value="1"/>
</dbReference>
<dbReference type="Gene3D" id="3.40.30.10">
    <property type="entry name" value="Glutaredoxin"/>
    <property type="match status" value="1"/>
</dbReference>
<evidence type="ECO:0000313" key="4">
    <source>
        <dbReference type="Proteomes" id="UP000316621"/>
    </source>
</evidence>
<dbReference type="EMBL" id="CM010718">
    <property type="protein sequence ID" value="RZC58966.1"/>
    <property type="molecule type" value="Genomic_DNA"/>
</dbReference>
<dbReference type="InterPro" id="IPR000182">
    <property type="entry name" value="GNAT_dom"/>
</dbReference>
<dbReference type="STRING" id="3469.A0A4Y7JEL2"/>
<dbReference type="Proteomes" id="UP000316621">
    <property type="component" value="Chromosome 4"/>
</dbReference>
<dbReference type="SUPFAM" id="SSF52833">
    <property type="entry name" value="Thioredoxin-like"/>
    <property type="match status" value="1"/>
</dbReference>
<name>A0A4Y7JEL2_PAPSO</name>
<dbReference type="Gene3D" id="3.40.630.30">
    <property type="match status" value="1"/>
</dbReference>
<dbReference type="InterPro" id="IPR009737">
    <property type="entry name" value="Aim32/Apd1-like"/>
</dbReference>
<dbReference type="PANTHER" id="PTHR31902:SF10">
    <property type="entry name" value="SUCRASE_FERREDOXIN-LIKE FAMILY PROTEIN"/>
    <property type="match status" value="1"/>
</dbReference>
<protein>
    <recommendedName>
        <fullName evidence="2">N-acetyltransferase domain-containing protein</fullName>
    </recommendedName>
</protein>
<sequence>MATEVNAKDVSSSTEVDEFGFQRPDMYTLNLSNTVEPYHRHMFLVYKKSPIKTRLTFCEGPSGNESSEGDLFVFPEMLKYKGLTSNDADKFVEDVLVNGKDWVSGPVERLEGSYVFVCCHIARDKRCGTCGPQLIQKFKEEIGSKGLKDQVFVGPCSHLGQHKFAGNLTIFSRNSSGEVTGHWYGYVTPEDVPAMLDQHIVKGEINKKIWRGQMLPFPTQDSQQVVQGGGEKGKKEESQASTGAGDVVKDAGGCCQGKFPEGMDYSRITLRLFKLSDVDDFMIWANDDHVTRYTWVTGFTSKEDGLRYLREVVIPHPWHRSICLDDRSIGYISVYSSSGDCICKRDIGYAVASQYSGQGIATVAVKIALSRVFNDIPQMERLQA</sequence>
<proteinExistence type="predicted"/>
<dbReference type="SUPFAM" id="SSF55729">
    <property type="entry name" value="Acyl-CoA N-acyltransferases (Nat)"/>
    <property type="match status" value="1"/>
</dbReference>
<gene>
    <name evidence="3" type="ORF">C5167_006269</name>
</gene>
<dbReference type="InterPro" id="IPR036249">
    <property type="entry name" value="Thioredoxin-like_sf"/>
</dbReference>
<dbReference type="Gramene" id="RZC58966">
    <property type="protein sequence ID" value="RZC58966"/>
    <property type="gene ID" value="C5167_006269"/>
</dbReference>
<evidence type="ECO:0000259" key="2">
    <source>
        <dbReference type="Pfam" id="PF13302"/>
    </source>
</evidence>
<reference evidence="3 4" key="1">
    <citation type="journal article" date="2018" name="Science">
        <title>The opium poppy genome and morphinan production.</title>
        <authorList>
            <person name="Guo L."/>
            <person name="Winzer T."/>
            <person name="Yang X."/>
            <person name="Li Y."/>
            <person name="Ning Z."/>
            <person name="He Z."/>
            <person name="Teodor R."/>
            <person name="Lu Y."/>
            <person name="Bowser T.A."/>
            <person name="Graham I.A."/>
            <person name="Ye K."/>
        </authorList>
    </citation>
    <scope>NUCLEOTIDE SEQUENCE [LARGE SCALE GENOMIC DNA]</scope>
    <source>
        <strain evidence="4">cv. HN1</strain>
        <tissue evidence="3">Leaves</tissue>
    </source>
</reference>
<dbReference type="AlphaFoldDB" id="A0A4Y7JEL2"/>